<dbReference type="GO" id="GO:0032981">
    <property type="term" value="P:mitochondrial respiratory chain complex I assembly"/>
    <property type="evidence" value="ECO:0007669"/>
    <property type="project" value="TreeGrafter"/>
</dbReference>
<dbReference type="PANTHER" id="PTHR13090:SF1">
    <property type="entry name" value="ARGININE-HYDROXYLASE NDUFAF5, MITOCHONDRIAL"/>
    <property type="match status" value="1"/>
</dbReference>
<dbReference type="NCBIfam" id="TIGR00756">
    <property type="entry name" value="PPR"/>
    <property type="match status" value="2"/>
</dbReference>
<dbReference type="KEGG" id="pfp:PFL1_06665"/>
<dbReference type="SUPFAM" id="SSF53335">
    <property type="entry name" value="S-adenosyl-L-methionine-dependent methyltransferases"/>
    <property type="match status" value="1"/>
</dbReference>
<dbReference type="eggNOG" id="KOG4197">
    <property type="taxonomic scope" value="Eukaryota"/>
</dbReference>
<proteinExistence type="predicted"/>
<feature type="domain" description="Methyltransferase type 11" evidence="6">
    <location>
        <begin position="1600"/>
        <end position="1696"/>
    </location>
</feature>
<dbReference type="eggNOG" id="KOG2940">
    <property type="taxonomic scope" value="Eukaryota"/>
</dbReference>
<protein>
    <recommendedName>
        <fullName evidence="10">Methyltransferase type 11 domain-containing protein</fullName>
    </recommendedName>
</protein>
<dbReference type="GO" id="GO:0008757">
    <property type="term" value="F:S-adenosylmethionine-dependent methyltransferase activity"/>
    <property type="evidence" value="ECO:0007669"/>
    <property type="project" value="InterPro"/>
</dbReference>
<feature type="compositionally biased region" description="Low complexity" evidence="5">
    <location>
        <begin position="886"/>
        <end position="901"/>
    </location>
</feature>
<dbReference type="HOGENOM" id="CLU_002074_0_0_1"/>
<dbReference type="GO" id="GO:0005739">
    <property type="term" value="C:mitochondrion"/>
    <property type="evidence" value="ECO:0007669"/>
    <property type="project" value="TreeGrafter"/>
</dbReference>
<dbReference type="Pfam" id="PF01535">
    <property type="entry name" value="PPR"/>
    <property type="match status" value="2"/>
</dbReference>
<name>A0A061H0T6_9BASI</name>
<feature type="region of interest" description="Disordered" evidence="5">
    <location>
        <begin position="1461"/>
        <end position="1572"/>
    </location>
</feature>
<feature type="compositionally biased region" description="Low complexity" evidence="5">
    <location>
        <begin position="89"/>
        <end position="108"/>
    </location>
</feature>
<dbReference type="OrthoDB" id="411857at2759"/>
<dbReference type="Pfam" id="PF17177">
    <property type="entry name" value="PPR_long"/>
    <property type="match status" value="1"/>
</dbReference>
<dbReference type="Proteomes" id="UP000053664">
    <property type="component" value="Unassembled WGS sequence"/>
</dbReference>
<dbReference type="InterPro" id="IPR050602">
    <property type="entry name" value="Malonyl-ACP_OMT"/>
</dbReference>
<evidence type="ECO:0000313" key="8">
    <source>
        <dbReference type="EMBL" id="EPQ25798.1"/>
    </source>
</evidence>
<reference evidence="8 9" key="1">
    <citation type="journal article" date="2013" name="Plant Cell">
        <title>The transition from a phytopathogenic smut ancestor to an anamorphic biocontrol agent deciphered by comparative whole-genome analysis.</title>
        <authorList>
            <person name="Lefebvre F."/>
            <person name="Joly D.L."/>
            <person name="Labbe C."/>
            <person name="Teichmann B."/>
            <person name="Linning R."/>
            <person name="Belzile F."/>
            <person name="Bakkeren G."/>
            <person name="Belanger R.R."/>
        </authorList>
    </citation>
    <scope>NUCLEOTIDE SEQUENCE [LARGE SCALE GENOMIC DNA]</scope>
    <source>
        <strain evidence="8 9">PF-1</strain>
    </source>
</reference>
<dbReference type="RefSeq" id="XP_007882402.1">
    <property type="nucleotide sequence ID" value="XM_007884211.1"/>
</dbReference>
<keyword evidence="3" id="KW-0677">Repeat</keyword>
<feature type="repeat" description="PPR" evidence="4">
    <location>
        <begin position="1406"/>
        <end position="1440"/>
    </location>
</feature>
<dbReference type="Gene3D" id="3.40.50.150">
    <property type="entry name" value="Vaccinia Virus protein VP39"/>
    <property type="match status" value="1"/>
</dbReference>
<dbReference type="InterPro" id="IPR011990">
    <property type="entry name" value="TPR-like_helical_dom_sf"/>
</dbReference>
<feature type="repeat" description="PPR" evidence="4">
    <location>
        <begin position="1094"/>
        <end position="1129"/>
    </location>
</feature>
<feature type="region of interest" description="Disordered" evidence="5">
    <location>
        <begin position="89"/>
        <end position="116"/>
    </location>
</feature>
<feature type="region of interest" description="Disordered" evidence="5">
    <location>
        <begin position="40"/>
        <end position="75"/>
    </location>
</feature>
<feature type="repeat" description="PPR" evidence="4">
    <location>
        <begin position="1166"/>
        <end position="1201"/>
    </location>
</feature>
<dbReference type="PANTHER" id="PTHR13090">
    <property type="entry name" value="ARGININE-HYDROXYLASE NDUFAF5, MITOCHONDRIAL"/>
    <property type="match status" value="1"/>
</dbReference>
<dbReference type="GeneID" id="19320737"/>
<evidence type="ECO:0000256" key="2">
    <source>
        <dbReference type="ARBA" id="ARBA00022679"/>
    </source>
</evidence>
<dbReference type="EMBL" id="KE361650">
    <property type="protein sequence ID" value="EPQ25798.1"/>
    <property type="molecule type" value="Genomic_DNA"/>
</dbReference>
<dbReference type="InterPro" id="IPR013216">
    <property type="entry name" value="Methyltransf_11"/>
</dbReference>
<feature type="region of interest" description="Disordered" evidence="5">
    <location>
        <begin position="880"/>
        <end position="920"/>
    </location>
</feature>
<evidence type="ECO:0000256" key="1">
    <source>
        <dbReference type="ARBA" id="ARBA00022603"/>
    </source>
</evidence>
<feature type="compositionally biased region" description="Basic and acidic residues" evidence="5">
    <location>
        <begin position="1543"/>
        <end position="1565"/>
    </location>
</feature>
<feature type="compositionally biased region" description="Low complexity" evidence="5">
    <location>
        <begin position="1376"/>
        <end position="1398"/>
    </location>
</feature>
<gene>
    <name evidence="8" type="ORF">PFL1_06665</name>
</gene>
<organism evidence="8 9">
    <name type="scientific">Pseudozyma flocculosa PF-1</name>
    <dbReference type="NCBI Taxonomy" id="1277687"/>
    <lineage>
        <taxon>Eukaryota</taxon>
        <taxon>Fungi</taxon>
        <taxon>Dikarya</taxon>
        <taxon>Basidiomycota</taxon>
        <taxon>Ustilaginomycotina</taxon>
        <taxon>Ustilaginomycetes</taxon>
        <taxon>Ustilaginales</taxon>
        <taxon>Ustilaginaceae</taxon>
        <taxon>Pseudozyma</taxon>
    </lineage>
</organism>
<sequence>MPVSTAAKLASHIWRGAAQSAANAAHTSASTLRSAFQGTASSTTGAAGSSSGTASSWTSGLSGSGSSAGAGTGGAKYHAGRNAHFTYQSSGRAISQASSSSNNDSNNGRSDDDDEARRHKAYQLRLRAQKGSPLRGSAGPPNLTTIQMQARFRHAFAANRGQMLITSGETESSPGVHSFSTQATANLADGAEDASTTTMHTGIAQLTPQEDRADFENPAGWSSDAQAPKGKRPADAIYRQLMQAIRRNDSEAIRSHVSAFRALPKNEQTLSGFNMAMEALLSVTKTGALTRDITNIYSQLIENGLSPNSRTFSVVLRALCARDVEVQQKLISKARLAAAAANSGEGAVQATKVEAKALDKLQREDDYQQAIQLFNVAHQSNHGLPDANPYNALLRSCAVRGDVDRAIGVLDMLERSRYASADGQTFKHLIRTFTHDPQVLPDESSQDAAARKLLACKQVFQEFREASKGPDWDHDSDAAVWRELIAASFRLGDPSGAVALFEEIVGGSGQSDSHVPPADSPMVSAMLRGFLGSGDLPTALDWFSKIVSANQDGGRMALPDPHTLELLMAPLSEQPDLLPVLNQVSDAYAKVSKGRGWKVGLDVVAGVVNTNCRAAEELLSSEHADKEKADEYLDRAMEFVSEIYPRYMDHLKKRFEPSERPDDTRFCLLSLCTLSELLVRTGRVVDAGSVMTYSVIFLDKTKWKNGTLDTDLWNRVLAISRALFAIDGKPPAARSALHLVAAAEFMAPVLRRADVLDETYAAGLVQLYRQACSEEDANAVVRLPLTSKGWSMLLDAYCFEEAHLRPRDPEAFHRDGIPRLLDDLGRLPQKASHADPNSRPTLDVSVALDLAEKRYGTQALAAFKPWAFDKVAAKMQAADSPEVTESEASSVQYSESSRASSTFTRDTSPSDGPAPLQRDDLPSAAVESAGYTFPDVQVIDTDLGHYLTDLNKAGFSRYTPQDAYRRLQKELQVGNFAHPEGLAALIGAFGRAGNTERIHELYAMAQHVLHALGGDPSWQRNAWFHVEDAMISAFSHAGNVDAATVHRHRIIAAGGAPSASAYAALIATIRDTTDDASIAQELFDESRRFGITPSAYLFNTVISKLSRARKADRALQLFDEMTINHRIRPTSVTYGAVINACTRIGDEQRAVQLFARMEDDPSFKPRVPPYNTMMQFYVQTLQDREKALVYYNKMVEAGVAPSSHTYKLMLDLYGAIEPVMPDELESTFEQIVQDPSVKVQGTHWASLIICYGSMLGDLDKAVATFESIASHPSTVASGSRLPDAVSFEALLAVFVNRDRPDLVRTHFAKMVGSGIKMTAYIANLLIRSYSIEGPEGLNEARQIFESMSEPAAGVAALGNHTPRAHGAGAPVPPEQQRPQQQSQQSATTDSALATAGTSPFAAVHREPSTYETMIRAELHHGNRDKASQLLERMEHRAFPPALLVRAAMLISEAQAPTDSAATGAASTVFDPLPSKHSWVRQSPRSGNVGLPGSAHSLHTAHGPGPAASVRHASTAAGSANAPGTSNPAPGPPKPNSPFTIFDRPTKTTQKDRAAVRKADDADESTRGAASRQTDYVRHAIAESLADRVADIKRDYPTIVELGSGAGFLRHHLDPEATGTKRIIMCDTSEAMLKRDEHLDSTFPFEFERRVIDEESLPFEEASLDCVVVSGGLHWTNDLPGVLIQIRKALKPDGVFLAGLCGGDTLFELRTSLQLAEQEREGGISARVSPMADQRDMASLLQRAGFTIPTVDVDEVSIGYPSMFELMSDLRDMGESNAVINRRPHLRRDTMLAASAIYSSLHGIQEHAEGEGEGEGEVEGVVSEAEGVPATFSLIFLIGWAPSESQPKPLKRGSAKHSLKDVLAGPEGDVQKKVEEEMEREEQQRLIKSFTMSINETGGSGGGKGKK</sequence>
<feature type="repeat" description="PPR" evidence="4">
    <location>
        <begin position="386"/>
        <end position="420"/>
    </location>
</feature>
<feature type="domain" description="PROP1-like PPR" evidence="7">
    <location>
        <begin position="1073"/>
        <end position="1211"/>
    </location>
</feature>
<feature type="repeat" description="PPR" evidence="4">
    <location>
        <begin position="1130"/>
        <end position="1160"/>
    </location>
</feature>
<feature type="region of interest" description="Disordered" evidence="5">
    <location>
        <begin position="1358"/>
        <end position="1406"/>
    </location>
</feature>
<dbReference type="InterPro" id="IPR033443">
    <property type="entry name" value="PROP1-like_PPR_dom"/>
</dbReference>
<evidence type="ECO:0000313" key="9">
    <source>
        <dbReference type="Proteomes" id="UP000053664"/>
    </source>
</evidence>
<keyword evidence="2" id="KW-0808">Transferase</keyword>
<evidence type="ECO:0000259" key="7">
    <source>
        <dbReference type="Pfam" id="PF17177"/>
    </source>
</evidence>
<feature type="compositionally biased region" description="Low complexity" evidence="5">
    <location>
        <begin position="40"/>
        <end position="61"/>
    </location>
</feature>
<feature type="region of interest" description="Disordered" evidence="5">
    <location>
        <begin position="1845"/>
        <end position="1871"/>
    </location>
</feature>
<dbReference type="PROSITE" id="PS51375">
    <property type="entry name" value="PPR"/>
    <property type="match status" value="5"/>
</dbReference>
<dbReference type="Gene3D" id="1.25.40.10">
    <property type="entry name" value="Tetratricopeptide repeat domain"/>
    <property type="match status" value="3"/>
</dbReference>
<evidence type="ECO:0000256" key="3">
    <source>
        <dbReference type="ARBA" id="ARBA00022737"/>
    </source>
</evidence>
<feature type="compositionally biased region" description="Low complexity" evidence="5">
    <location>
        <begin position="1518"/>
        <end position="1527"/>
    </location>
</feature>
<keyword evidence="1" id="KW-0489">Methyltransferase</keyword>
<dbReference type="InterPro" id="IPR002885">
    <property type="entry name" value="PPR_rpt"/>
</dbReference>
<evidence type="ECO:0000256" key="5">
    <source>
        <dbReference type="SAM" id="MobiDB-lite"/>
    </source>
</evidence>
<dbReference type="InterPro" id="IPR029063">
    <property type="entry name" value="SAM-dependent_MTases_sf"/>
</dbReference>
<dbReference type="CDD" id="cd02440">
    <property type="entry name" value="AdoMet_MTases"/>
    <property type="match status" value="1"/>
</dbReference>
<evidence type="ECO:0008006" key="10">
    <source>
        <dbReference type="Google" id="ProtNLM"/>
    </source>
</evidence>
<dbReference type="GO" id="GO:0032259">
    <property type="term" value="P:methylation"/>
    <property type="evidence" value="ECO:0007669"/>
    <property type="project" value="UniProtKB-KW"/>
</dbReference>
<dbReference type="Pfam" id="PF08241">
    <property type="entry name" value="Methyltransf_11"/>
    <property type="match status" value="1"/>
</dbReference>
<accession>A0A061H0T6</accession>
<evidence type="ECO:0000259" key="6">
    <source>
        <dbReference type="Pfam" id="PF08241"/>
    </source>
</evidence>
<evidence type="ECO:0000256" key="4">
    <source>
        <dbReference type="PROSITE-ProRule" id="PRU00708"/>
    </source>
</evidence>
<feature type="compositionally biased region" description="Gly residues" evidence="5">
    <location>
        <begin position="62"/>
        <end position="74"/>
    </location>
</feature>